<dbReference type="Pfam" id="PF01869">
    <property type="entry name" value="BcrAD_BadFG"/>
    <property type="match status" value="2"/>
</dbReference>
<evidence type="ECO:0000313" key="3">
    <source>
        <dbReference type="EMBL" id="KAA6303074.1"/>
    </source>
</evidence>
<dbReference type="CDD" id="cd24035">
    <property type="entry name" value="ASKHA_NBD_O66634-like_rpt2"/>
    <property type="match status" value="1"/>
</dbReference>
<dbReference type="InterPro" id="IPR043129">
    <property type="entry name" value="ATPase_NBD"/>
</dbReference>
<evidence type="ECO:0000313" key="4">
    <source>
        <dbReference type="Proteomes" id="UP000324575"/>
    </source>
</evidence>
<evidence type="ECO:0000259" key="2">
    <source>
        <dbReference type="Pfam" id="PF09989"/>
    </source>
</evidence>
<feature type="domain" description="ATPase BadF/BadG/BcrA/BcrD type" evidence="1">
    <location>
        <begin position="9"/>
        <end position="260"/>
    </location>
</feature>
<feature type="domain" description="DUF2229" evidence="2">
    <location>
        <begin position="680"/>
        <end position="898"/>
    </location>
</feature>
<dbReference type="InterPro" id="IPR018709">
    <property type="entry name" value="CoA_activase_DUF2229"/>
</dbReference>
<dbReference type="PANTHER" id="PTHR32329:SF4">
    <property type="entry name" value="ACTIVATOR OF 2-HYDROXYACYL-COA DEHYDRATASE"/>
    <property type="match status" value="1"/>
</dbReference>
<gene>
    <name evidence="3" type="ORF">EZS26_000677</name>
</gene>
<protein>
    <submittedName>
        <fullName evidence="3">2-hydroxyisocaproyl-CoA dehydratase activator</fullName>
        <ecNumber evidence="3">3.-.-.-</ecNumber>
    </submittedName>
</protein>
<dbReference type="InterPro" id="IPR051805">
    <property type="entry name" value="Dehydratase_Activator_Redct"/>
</dbReference>
<evidence type="ECO:0000259" key="1">
    <source>
        <dbReference type="Pfam" id="PF01869"/>
    </source>
</evidence>
<proteinExistence type="predicted"/>
<dbReference type="GO" id="GO:0016787">
    <property type="term" value="F:hydrolase activity"/>
    <property type="evidence" value="ECO:0007669"/>
    <property type="project" value="UniProtKB-KW"/>
</dbReference>
<keyword evidence="3" id="KW-0378">Hydrolase</keyword>
<dbReference type="EC" id="3.-.-.-" evidence="3"/>
<dbReference type="Gene3D" id="3.30.420.40">
    <property type="match status" value="4"/>
</dbReference>
<dbReference type="InterPro" id="IPR002731">
    <property type="entry name" value="ATPase_BadF"/>
</dbReference>
<dbReference type="EMBL" id="SNRX01000003">
    <property type="protein sequence ID" value="KAA6303074.1"/>
    <property type="molecule type" value="Genomic_DNA"/>
</dbReference>
<organism evidence="3 4">
    <name type="scientific">Candidatus Ordinivivax streblomastigis</name>
    <dbReference type="NCBI Taxonomy" id="2540710"/>
    <lineage>
        <taxon>Bacteria</taxon>
        <taxon>Pseudomonadati</taxon>
        <taxon>Bacteroidota</taxon>
        <taxon>Bacteroidia</taxon>
        <taxon>Bacteroidales</taxon>
        <taxon>Candidatus Ordinivivax</taxon>
    </lineage>
</organism>
<name>A0A5M8P3W3_9BACT</name>
<dbReference type="SUPFAM" id="SSF53067">
    <property type="entry name" value="Actin-like ATPase domain"/>
    <property type="match status" value="2"/>
</dbReference>
<feature type="domain" description="ATPase BadF/BadG/BcrA/BcrD type" evidence="1">
    <location>
        <begin position="327"/>
        <end position="584"/>
    </location>
</feature>
<accession>A0A5M8P3W3</accession>
<comment type="caution">
    <text evidence="3">The sequence shown here is derived from an EMBL/GenBank/DDBJ whole genome shotgun (WGS) entry which is preliminary data.</text>
</comment>
<sequence>MKIKSICKIGIDIGSTTLKVIILNSVNEIIHKVYRRHKANINEVLTEELTAITQQFPDTEFTVSITGSAGMGIAERIGIPFVQEVVASIEVIKKEHPDTHILMDLGGEDAKMVFFEPNKQPDIRMNGNCAGGTGAFIDQMADLMHITVEELGKQALQYEKIYPVASRCGVFAKTDVQNLISRNVPVPDVAMSILHTVALQSITTLAKGCSIQPKIVCAGGPLTFLPALRNAFSKLLSVKETDILLPDNSEYFPAYGTALYRPEEQVIQDIQPLIRKLDATNSNNQRKDTLPALFDNETAYQQWIKNRKIKPLKRIELTQGKEINCFLGIDSGSTTTKILIMDEDTNIVYNYYASNEGNPLKKVVEGLNHFYKEAAEKGVSFRFISSAATGYGEDLIKSALNLDYGIVETMAHLSGAQYVDPEVSFVLDIGGQDMKSIFTHQGVISNVELNEACSSGCGSFLQNFAATMNLSLAEFTRSACLAEYPSDLGTRCTVFMNSKVKQSLRENATLGDIAAGLAYSVVKNCLFKVLKIANLNLLGEHIVVQGGTFRNDAVYRALELLSGKSVSSTDHPELMGALGATLYAQRMWTLQPHPTKFTGQEVLTDINLIHTKELQCKGCTNTCSVLRFQFDNGNICYAGNKCEKVFYNKNTAPAKGYNAFETKNDILFHTAPPVPSSRGKVGIPRVLNMFENYPFWYTLFTECGYGVALSPESTFALYQKGVGSVMSDNICFPAKLVHGHILALMEAGVDRLFYPMIAKEEKELKHSTNSYNCPVVSGYPDVVRSSMEPEETYGIPFDKPVITFHTDQMLEKGCYQYFSSLGVSKATFHKAFEKAMQVRKNTRQQLQGEQKTLLDKYIQTNEPVFIVAGRPYHADPLIHQKVGQILSDLGVHVLTDDVFRSEESTGFSRLNIVSQWSYPNRAVQAAMAVAKLPSNVQFIQLNSFGCGPDSFFMNEMGDILKQANKNHTVLRIDEIASPGSIRLRLRSLIESLKANGTRMKRIEPCHPHSLAYERTYTKADRQKTILAPWFADFLSPFIPAVGKLAGYTFVNLPKTTKASAETGLKYGHNEVCYPLTLVLGDIITALQSGKYDLDDVVVAVTQTGGQCRATNYLSQIKAGMKSAGFSHIPVVALATGKVYQNEQKAFDFPIFKISNILIYTLLYADALQQMYNSIIVREKRKGETQELFDFYIQCGVNVVQNNNYRLLLQLLEQAVADFNTIPIHDKKLTQVGLVGEIYVKYNNHGQAYISEWLRSKDMEVVTPPVLDFVMQYFVNSQINVDNNLKRESVLQRCLKPLLWKSINSRINAVEAIMKTFRLYHASESVYAKAQYASGILDLSNQFGEGWLIAAETACYARRGINRVVCIQPFGCIANHIVAKGIERRLKKVYPDMNLLYLDVDGGMVEVNLHNRLHFLME</sequence>
<dbReference type="CDD" id="cd24034">
    <property type="entry name" value="ASKHA_NBD_O66634-like_rpt1"/>
    <property type="match status" value="1"/>
</dbReference>
<dbReference type="PANTHER" id="PTHR32329">
    <property type="entry name" value="BIFUNCTIONAL PROTEIN [INCLUDES 2-HYDROXYACYL-COA DEHYDRATASE (N-TER) AND ITS ACTIVATOR DOMAIN (C_TERM)-RELATED"/>
    <property type="match status" value="1"/>
</dbReference>
<dbReference type="Pfam" id="PF09989">
    <property type="entry name" value="DUF2229"/>
    <property type="match status" value="1"/>
</dbReference>
<reference evidence="3 4" key="1">
    <citation type="submission" date="2019-03" db="EMBL/GenBank/DDBJ databases">
        <title>Single cell metagenomics reveals metabolic interactions within the superorganism composed of flagellate Streblomastix strix and complex community of Bacteroidetes bacteria on its surface.</title>
        <authorList>
            <person name="Treitli S.C."/>
            <person name="Kolisko M."/>
            <person name="Husnik F."/>
            <person name="Keeling P."/>
            <person name="Hampl V."/>
        </authorList>
    </citation>
    <scope>NUCLEOTIDE SEQUENCE [LARGE SCALE GENOMIC DNA]</scope>
    <source>
        <strain evidence="3">St1</strain>
    </source>
</reference>
<dbReference type="Proteomes" id="UP000324575">
    <property type="component" value="Unassembled WGS sequence"/>
</dbReference>